<dbReference type="InterPro" id="IPR003691">
    <property type="entry name" value="FluC"/>
</dbReference>
<keyword evidence="6 9" id="KW-0472">Membrane</keyword>
<comment type="similarity">
    <text evidence="7">Belongs to the fluoride channel Fluc/FEX (TC 1.A.43) family.</text>
</comment>
<accession>A0AAD1YPZ9</accession>
<feature type="transmembrane region" description="Helical" evidence="9">
    <location>
        <begin position="26"/>
        <end position="46"/>
    </location>
</feature>
<gene>
    <name evidence="11" type="ORF">FPE_LOCUS1785</name>
</gene>
<evidence type="ECO:0000256" key="5">
    <source>
        <dbReference type="ARBA" id="ARBA00022989"/>
    </source>
</evidence>
<keyword evidence="12" id="KW-1185">Reference proteome</keyword>
<protein>
    <recommendedName>
        <fullName evidence="13">PIN-like protein</fullName>
    </recommendedName>
</protein>
<comment type="subcellular location">
    <subcellularLocation>
        <location evidence="2">Cell membrane</location>
        <topology evidence="2">Multi-pass membrane protein</topology>
    </subcellularLocation>
</comment>
<dbReference type="PANTHER" id="PTHR28259:SF1">
    <property type="entry name" value="FLUORIDE EXPORT PROTEIN 1-RELATED"/>
    <property type="match status" value="1"/>
</dbReference>
<evidence type="ECO:0000256" key="1">
    <source>
        <dbReference type="ARBA" id="ARBA00002598"/>
    </source>
</evidence>
<comment type="catalytic activity">
    <reaction evidence="8">
        <text>fluoride(in) = fluoride(out)</text>
        <dbReference type="Rhea" id="RHEA:76159"/>
        <dbReference type="ChEBI" id="CHEBI:17051"/>
    </reaction>
    <physiologicalReaction direction="left-to-right" evidence="8">
        <dbReference type="Rhea" id="RHEA:76160"/>
    </physiologicalReaction>
</comment>
<evidence type="ECO:0008006" key="13">
    <source>
        <dbReference type="Google" id="ProtNLM"/>
    </source>
</evidence>
<evidence type="ECO:0000256" key="9">
    <source>
        <dbReference type="SAM" id="Phobius"/>
    </source>
</evidence>
<proteinExistence type="inferred from homology"/>
<evidence type="ECO:0000256" key="10">
    <source>
        <dbReference type="SAM" id="SignalP"/>
    </source>
</evidence>
<sequence>MLLTLGILLSVFGILAKHEFNNDSSEAQLFLASIIGPLGVWIRWFLARFNGRGGSLKWIPFGTLAANILVACNMAALATLEKTHCPLTGLVVMLLTLGILLSVFGILAKCEFNNDSSEAQLFLASIIGPVGVWIRWFLARFNGRGGSLKWIPFGTLAANILAACNMAALATLEKAVDTKNFDTVASALQFGQLGCLSTVSTFIAEFHKMMQSKHPMDGICLC</sequence>
<feature type="signal peptide" evidence="10">
    <location>
        <begin position="1"/>
        <end position="16"/>
    </location>
</feature>
<evidence type="ECO:0000256" key="4">
    <source>
        <dbReference type="ARBA" id="ARBA00022692"/>
    </source>
</evidence>
<evidence type="ECO:0000313" key="12">
    <source>
        <dbReference type="Proteomes" id="UP000834106"/>
    </source>
</evidence>
<comment type="function">
    <text evidence="1">Fluoride channel required for the rapid expulsion of cytoplasmic fluoride.</text>
</comment>
<feature type="chain" id="PRO_5042081778" description="PIN-like protein" evidence="10">
    <location>
        <begin position="17"/>
        <end position="222"/>
    </location>
</feature>
<feature type="transmembrane region" description="Helical" evidence="9">
    <location>
        <begin position="58"/>
        <end position="80"/>
    </location>
</feature>
<feature type="transmembrane region" description="Helical" evidence="9">
    <location>
        <begin position="119"/>
        <end position="138"/>
    </location>
</feature>
<reference evidence="11" key="1">
    <citation type="submission" date="2023-05" db="EMBL/GenBank/DDBJ databases">
        <authorList>
            <person name="Huff M."/>
        </authorList>
    </citation>
    <scope>NUCLEOTIDE SEQUENCE</scope>
</reference>
<evidence type="ECO:0000256" key="3">
    <source>
        <dbReference type="ARBA" id="ARBA00022475"/>
    </source>
</evidence>
<evidence type="ECO:0000256" key="7">
    <source>
        <dbReference type="ARBA" id="ARBA00035120"/>
    </source>
</evidence>
<name>A0AAD1YPZ9_9LAMI</name>
<dbReference type="Proteomes" id="UP000834106">
    <property type="component" value="Chromosome 1"/>
</dbReference>
<evidence type="ECO:0000256" key="8">
    <source>
        <dbReference type="ARBA" id="ARBA00035585"/>
    </source>
</evidence>
<dbReference type="GO" id="GO:1903425">
    <property type="term" value="F:fluoride transmembrane transporter activity"/>
    <property type="evidence" value="ECO:0007669"/>
    <property type="project" value="TreeGrafter"/>
</dbReference>
<keyword evidence="5 9" id="KW-1133">Transmembrane helix</keyword>
<dbReference type="AlphaFoldDB" id="A0AAD1YPZ9"/>
<evidence type="ECO:0000313" key="11">
    <source>
        <dbReference type="EMBL" id="CAI9754354.1"/>
    </source>
</evidence>
<evidence type="ECO:0000256" key="2">
    <source>
        <dbReference type="ARBA" id="ARBA00004651"/>
    </source>
</evidence>
<evidence type="ECO:0000256" key="6">
    <source>
        <dbReference type="ARBA" id="ARBA00023136"/>
    </source>
</evidence>
<dbReference type="PANTHER" id="PTHR28259">
    <property type="entry name" value="FLUORIDE EXPORT PROTEIN 1-RELATED"/>
    <property type="match status" value="1"/>
</dbReference>
<feature type="transmembrane region" description="Helical" evidence="9">
    <location>
        <begin position="150"/>
        <end position="172"/>
    </location>
</feature>
<dbReference type="Pfam" id="PF02537">
    <property type="entry name" value="CRCB"/>
    <property type="match status" value="1"/>
</dbReference>
<dbReference type="EMBL" id="OU503036">
    <property type="protein sequence ID" value="CAI9754354.1"/>
    <property type="molecule type" value="Genomic_DNA"/>
</dbReference>
<keyword evidence="10" id="KW-0732">Signal</keyword>
<keyword evidence="3" id="KW-1003">Cell membrane</keyword>
<organism evidence="11 12">
    <name type="scientific">Fraxinus pennsylvanica</name>
    <dbReference type="NCBI Taxonomy" id="56036"/>
    <lineage>
        <taxon>Eukaryota</taxon>
        <taxon>Viridiplantae</taxon>
        <taxon>Streptophyta</taxon>
        <taxon>Embryophyta</taxon>
        <taxon>Tracheophyta</taxon>
        <taxon>Spermatophyta</taxon>
        <taxon>Magnoliopsida</taxon>
        <taxon>eudicotyledons</taxon>
        <taxon>Gunneridae</taxon>
        <taxon>Pentapetalae</taxon>
        <taxon>asterids</taxon>
        <taxon>lamiids</taxon>
        <taxon>Lamiales</taxon>
        <taxon>Oleaceae</taxon>
        <taxon>Oleeae</taxon>
        <taxon>Fraxinus</taxon>
    </lineage>
</organism>
<keyword evidence="4 9" id="KW-0812">Transmembrane</keyword>
<dbReference type="GO" id="GO:0005886">
    <property type="term" value="C:plasma membrane"/>
    <property type="evidence" value="ECO:0007669"/>
    <property type="project" value="UniProtKB-SubCell"/>
</dbReference>
<feature type="transmembrane region" description="Helical" evidence="9">
    <location>
        <begin position="86"/>
        <end position="107"/>
    </location>
</feature>